<evidence type="ECO:0000256" key="1">
    <source>
        <dbReference type="ARBA" id="ARBA00022723"/>
    </source>
</evidence>
<feature type="region of interest" description="Disordered" evidence="5">
    <location>
        <begin position="1"/>
        <end position="20"/>
    </location>
</feature>
<comment type="caution">
    <text evidence="7">The sequence shown here is derived from an EMBL/GenBank/DDBJ whole genome shotgun (WGS) entry which is preliminary data.</text>
</comment>
<dbReference type="InterPro" id="IPR018957">
    <property type="entry name" value="Znf_C3HC4_RING-type"/>
</dbReference>
<dbReference type="SUPFAM" id="SSF57850">
    <property type="entry name" value="RING/U-box"/>
    <property type="match status" value="1"/>
</dbReference>
<protein>
    <submittedName>
        <fullName evidence="7">Putative E3 ubiquitin-protein ligase</fullName>
    </submittedName>
</protein>
<organism evidence="7 8">
    <name type="scientific">Glarea lozoyensis (strain ATCC 74030 / MF5533)</name>
    <dbReference type="NCBI Taxonomy" id="1104152"/>
    <lineage>
        <taxon>Eukaryota</taxon>
        <taxon>Fungi</taxon>
        <taxon>Dikarya</taxon>
        <taxon>Ascomycota</taxon>
        <taxon>Pezizomycotina</taxon>
        <taxon>Leotiomycetes</taxon>
        <taxon>Helotiales</taxon>
        <taxon>Helotiaceae</taxon>
        <taxon>Glarea</taxon>
    </lineage>
</organism>
<feature type="compositionally biased region" description="Acidic residues" evidence="5">
    <location>
        <begin position="131"/>
        <end position="173"/>
    </location>
</feature>
<sequence length="173" mass="19590">MSAETTTNAPSSSTPDTDNECPICQETFKDPITTDPCKHTYCKRCLRQWLEVTVNGRIRTCPLCRGSVEGFKEGAKHYRASNYTKESLEYLAEQHHVMTERIQRTIDHHREILLARAAERAAASGVVVEPMDTDEDEDTDTDMDEDDSTTDEESEESDESEDESESESESDEE</sequence>
<dbReference type="PANTHER" id="PTHR12109">
    <property type="entry name" value="RING FINGER PROTEIN 141-RELATED"/>
    <property type="match status" value="1"/>
</dbReference>
<keyword evidence="2 4" id="KW-0863">Zinc-finger</keyword>
<dbReference type="InterPro" id="IPR047126">
    <property type="entry name" value="RNF141-like"/>
</dbReference>
<evidence type="ECO:0000259" key="6">
    <source>
        <dbReference type="PROSITE" id="PS50089"/>
    </source>
</evidence>
<accession>H0EQA8</accession>
<dbReference type="InterPro" id="IPR017907">
    <property type="entry name" value="Znf_RING_CS"/>
</dbReference>
<dbReference type="Gene3D" id="3.30.40.10">
    <property type="entry name" value="Zinc/RING finger domain, C3HC4 (zinc finger)"/>
    <property type="match status" value="1"/>
</dbReference>
<evidence type="ECO:0000313" key="7">
    <source>
        <dbReference type="EMBL" id="EHK99290.1"/>
    </source>
</evidence>
<dbReference type="InParanoid" id="H0EQA8"/>
<keyword evidence="8" id="KW-1185">Reference proteome</keyword>
<dbReference type="OrthoDB" id="9049620at2759"/>
<evidence type="ECO:0000256" key="4">
    <source>
        <dbReference type="PROSITE-ProRule" id="PRU00175"/>
    </source>
</evidence>
<keyword evidence="1" id="KW-0479">Metal-binding</keyword>
<dbReference type="InterPro" id="IPR001841">
    <property type="entry name" value="Znf_RING"/>
</dbReference>
<reference evidence="7 8" key="1">
    <citation type="journal article" date="2012" name="Eukaryot. Cell">
        <title>Genome sequence of the fungus Glarea lozoyensis: the first genome sequence of a species from the Helotiaceae family.</title>
        <authorList>
            <person name="Youssar L."/>
            <person name="Gruening B.A."/>
            <person name="Erxleben A."/>
            <person name="Guenther S."/>
            <person name="Huettel W."/>
        </authorList>
    </citation>
    <scope>NUCLEOTIDE SEQUENCE [LARGE SCALE GENOMIC DNA]</scope>
    <source>
        <strain evidence="8">ATCC 74030 / MF5533</strain>
    </source>
</reference>
<dbReference type="Pfam" id="PF00097">
    <property type="entry name" value="zf-C3HC4"/>
    <property type="match status" value="1"/>
</dbReference>
<dbReference type="InterPro" id="IPR013083">
    <property type="entry name" value="Znf_RING/FYVE/PHD"/>
</dbReference>
<dbReference type="GO" id="GO:0008270">
    <property type="term" value="F:zinc ion binding"/>
    <property type="evidence" value="ECO:0007669"/>
    <property type="project" value="UniProtKB-KW"/>
</dbReference>
<evidence type="ECO:0000256" key="3">
    <source>
        <dbReference type="ARBA" id="ARBA00022833"/>
    </source>
</evidence>
<dbReference type="HOGENOM" id="CLU_1547732_0_0_1"/>
<evidence type="ECO:0000256" key="2">
    <source>
        <dbReference type="ARBA" id="ARBA00022771"/>
    </source>
</evidence>
<dbReference type="SMART" id="SM00184">
    <property type="entry name" value="RING"/>
    <property type="match status" value="1"/>
</dbReference>
<proteinExistence type="predicted"/>
<dbReference type="AlphaFoldDB" id="H0EQA8"/>
<evidence type="ECO:0000256" key="5">
    <source>
        <dbReference type="SAM" id="MobiDB-lite"/>
    </source>
</evidence>
<gene>
    <name evidence="7" type="ORF">M7I_4855</name>
</gene>
<keyword evidence="3" id="KW-0862">Zinc</keyword>
<dbReference type="EMBL" id="AGUE01000122">
    <property type="protein sequence ID" value="EHK99290.1"/>
    <property type="molecule type" value="Genomic_DNA"/>
</dbReference>
<feature type="domain" description="RING-type" evidence="6">
    <location>
        <begin position="21"/>
        <end position="65"/>
    </location>
</feature>
<feature type="compositionally biased region" description="Polar residues" evidence="5">
    <location>
        <begin position="1"/>
        <end position="16"/>
    </location>
</feature>
<evidence type="ECO:0000313" key="8">
    <source>
        <dbReference type="Proteomes" id="UP000005446"/>
    </source>
</evidence>
<dbReference type="PROSITE" id="PS00518">
    <property type="entry name" value="ZF_RING_1"/>
    <property type="match status" value="1"/>
</dbReference>
<dbReference type="PANTHER" id="PTHR12109:SF5">
    <property type="entry name" value="RING-TYPE DOMAIN-CONTAINING PROTEIN"/>
    <property type="match status" value="1"/>
</dbReference>
<name>H0EQA8_GLAL7</name>
<dbReference type="Proteomes" id="UP000005446">
    <property type="component" value="Unassembled WGS sequence"/>
</dbReference>
<dbReference type="PROSITE" id="PS50089">
    <property type="entry name" value="ZF_RING_2"/>
    <property type="match status" value="1"/>
</dbReference>
<feature type="region of interest" description="Disordered" evidence="5">
    <location>
        <begin position="120"/>
        <end position="173"/>
    </location>
</feature>